<name>A0AAD2D4C5_EUPCR</name>
<dbReference type="Proteomes" id="UP001295684">
    <property type="component" value="Unassembled WGS sequence"/>
</dbReference>
<sequence length="146" mass="16290">MVVPSSVVWQVIKKNNAFLVKRGRKGEQFTKDPLSLTNRFNASDSGLSNYNAISVTGSTETSKSAKANRRVFNVNIKHGGHHSAKKTTGSVYSKTTVKKEINRVSKVINSLQGITEDKRQKLLERLYRVHATTKAYPVAAKEKKEE</sequence>
<comment type="caution">
    <text evidence="2">The sequence shown here is derived from an EMBL/GenBank/DDBJ whole genome shotgun (WGS) entry which is preliminary data.</text>
</comment>
<dbReference type="AlphaFoldDB" id="A0AAD2D4C5"/>
<dbReference type="Gene3D" id="3.30.390.110">
    <property type="match status" value="1"/>
</dbReference>
<gene>
    <name evidence="2" type="ORF">ECRASSUSDP1_LOCUS20481</name>
</gene>
<dbReference type="EMBL" id="CAMPGE010020887">
    <property type="protein sequence ID" value="CAI2379073.1"/>
    <property type="molecule type" value="Genomic_DNA"/>
</dbReference>
<proteinExistence type="predicted"/>
<dbReference type="InterPro" id="IPR029004">
    <property type="entry name" value="Ribosomal_eL28/Mak16"/>
</dbReference>
<organism evidence="2 3">
    <name type="scientific">Euplotes crassus</name>
    <dbReference type="NCBI Taxonomy" id="5936"/>
    <lineage>
        <taxon>Eukaryota</taxon>
        <taxon>Sar</taxon>
        <taxon>Alveolata</taxon>
        <taxon>Ciliophora</taxon>
        <taxon>Intramacronucleata</taxon>
        <taxon>Spirotrichea</taxon>
        <taxon>Hypotrichia</taxon>
        <taxon>Euplotida</taxon>
        <taxon>Euplotidae</taxon>
        <taxon>Moneuplotes</taxon>
    </lineage>
</organism>
<protein>
    <recommendedName>
        <fullName evidence="1">Ribosomal eL28/Mak16 domain-containing protein</fullName>
    </recommendedName>
</protein>
<evidence type="ECO:0000259" key="1">
    <source>
        <dbReference type="Pfam" id="PF01778"/>
    </source>
</evidence>
<reference evidence="2" key="1">
    <citation type="submission" date="2023-07" db="EMBL/GenBank/DDBJ databases">
        <authorList>
            <consortium name="AG Swart"/>
            <person name="Singh M."/>
            <person name="Singh A."/>
            <person name="Seah K."/>
            <person name="Emmerich C."/>
        </authorList>
    </citation>
    <scope>NUCLEOTIDE SEQUENCE</scope>
    <source>
        <strain evidence="2">DP1</strain>
    </source>
</reference>
<evidence type="ECO:0000313" key="2">
    <source>
        <dbReference type="EMBL" id="CAI2379073.1"/>
    </source>
</evidence>
<evidence type="ECO:0000313" key="3">
    <source>
        <dbReference type="Proteomes" id="UP001295684"/>
    </source>
</evidence>
<feature type="domain" description="Ribosomal eL28/Mak16" evidence="1">
    <location>
        <begin position="7"/>
        <end position="130"/>
    </location>
</feature>
<accession>A0AAD2D4C5</accession>
<dbReference type="Pfam" id="PF01778">
    <property type="entry name" value="Ribosomal_L28e"/>
    <property type="match status" value="1"/>
</dbReference>
<keyword evidence="3" id="KW-1185">Reference proteome</keyword>